<evidence type="ECO:0000313" key="2">
    <source>
        <dbReference type="EMBL" id="SMC38918.1"/>
    </source>
</evidence>
<keyword evidence="1" id="KW-0472">Membrane</keyword>
<dbReference type="EMBL" id="FWXK01000004">
    <property type="protein sequence ID" value="SMC38918.1"/>
    <property type="molecule type" value="Genomic_DNA"/>
</dbReference>
<feature type="transmembrane region" description="Helical" evidence="1">
    <location>
        <begin position="301"/>
        <end position="320"/>
    </location>
</feature>
<feature type="transmembrane region" description="Helical" evidence="1">
    <location>
        <begin position="357"/>
        <end position="378"/>
    </location>
</feature>
<proteinExistence type="predicted"/>
<keyword evidence="1" id="KW-1133">Transmembrane helix</keyword>
<evidence type="ECO:0000313" key="3">
    <source>
        <dbReference type="Proteomes" id="UP000243884"/>
    </source>
</evidence>
<dbReference type="RefSeq" id="WP_084099002.1">
    <property type="nucleotide sequence ID" value="NZ_FWXK01000004.1"/>
</dbReference>
<dbReference type="OrthoDB" id="2005760at2"/>
<dbReference type="AlphaFoldDB" id="A0A1W1YT86"/>
<name>A0A1W1YT86_9LACT</name>
<feature type="transmembrane region" description="Helical" evidence="1">
    <location>
        <begin position="114"/>
        <end position="131"/>
    </location>
</feature>
<feature type="transmembrane region" description="Helical" evidence="1">
    <location>
        <begin position="213"/>
        <end position="230"/>
    </location>
</feature>
<organism evidence="2 3">
    <name type="scientific">Aerococcus suis</name>
    <dbReference type="NCBI Taxonomy" id="371602"/>
    <lineage>
        <taxon>Bacteria</taxon>
        <taxon>Bacillati</taxon>
        <taxon>Bacillota</taxon>
        <taxon>Bacilli</taxon>
        <taxon>Lactobacillales</taxon>
        <taxon>Aerococcaceae</taxon>
        <taxon>Aerococcus</taxon>
    </lineage>
</organism>
<keyword evidence="3" id="KW-1185">Reference proteome</keyword>
<evidence type="ECO:0000256" key="1">
    <source>
        <dbReference type="SAM" id="Phobius"/>
    </source>
</evidence>
<evidence type="ECO:0008006" key="4">
    <source>
        <dbReference type="Google" id="ProtNLM"/>
    </source>
</evidence>
<dbReference type="Proteomes" id="UP000243884">
    <property type="component" value="Unassembled WGS sequence"/>
</dbReference>
<protein>
    <recommendedName>
        <fullName evidence="4">Dolichyl-phosphate-mannose-protein mannosyltransferase</fullName>
    </recommendedName>
</protein>
<sequence length="518" mass="59556">MGKIKKLCRNNWLLILIIAVISIFLIWMGTLKGGMHVDEVSSYLLSNSYYNIKLNRVDEWLPTSYLYDMVATQSNTAFEYGSVFYNQSQDVHPPLYYSIIHTLSSLFIGTYNKWIGLSVNLLSFIISAIVVYKIISIFTNNKIIGYITVIMFGLSISTIDNFVFIRMYFLLTAIQLLLLYVSLKYVEDNNHVKYLIITALTTIAGGLTQYYFYLYAVFVTICVAVILISLKKIKYAIYYSLTSLLSVFTAFYIFPSVFDHVKGSNRGEQVVGGLLGGLSEEKFKDYLDIINANTFAGYGKVIVFVLLFLLIIISILYIFNRKQVDFFKLEQFILILIPTCLSFFLISQVSPYQTSRYIFAITPMFILVVLILSQFVFTSLLKNEVLVSSVLMFLVGTIVMLGFTETDKIEYLYPEMSSNHQKIENLNLNKAVVITDKTFKTKSQINELIEFNQFKQIDFSGVSGLYNDDKLSKENEFVLFVEKNNDSESVENDILENTKFNNCKKLYTHSYFNIYFVS</sequence>
<accession>A0A1W1YT86</accession>
<feature type="transmembrane region" description="Helical" evidence="1">
    <location>
        <begin position="332"/>
        <end position="351"/>
    </location>
</feature>
<gene>
    <name evidence="2" type="ORF">SAMN04487984_0878</name>
</gene>
<feature type="transmembrane region" description="Helical" evidence="1">
    <location>
        <begin position="385"/>
        <end position="403"/>
    </location>
</feature>
<keyword evidence="1" id="KW-0812">Transmembrane</keyword>
<reference evidence="3" key="1">
    <citation type="submission" date="2017-04" db="EMBL/GenBank/DDBJ databases">
        <authorList>
            <person name="Varghese N."/>
            <person name="Submissions S."/>
        </authorList>
    </citation>
    <scope>NUCLEOTIDE SEQUENCE [LARGE SCALE GENOMIC DNA]</scope>
    <source>
        <strain evidence="3">DSM 21500</strain>
    </source>
</reference>
<feature type="transmembrane region" description="Helical" evidence="1">
    <location>
        <begin position="237"/>
        <end position="254"/>
    </location>
</feature>
<feature type="transmembrane region" description="Helical" evidence="1">
    <location>
        <begin position="143"/>
        <end position="159"/>
    </location>
</feature>
<feature type="transmembrane region" description="Helical" evidence="1">
    <location>
        <begin position="12"/>
        <end position="30"/>
    </location>
</feature>